<organism evidence="1 2">
    <name type="scientific">Oceanobacillus piezotolerans</name>
    <dbReference type="NCBI Taxonomy" id="2448030"/>
    <lineage>
        <taxon>Bacteria</taxon>
        <taxon>Bacillati</taxon>
        <taxon>Bacillota</taxon>
        <taxon>Bacilli</taxon>
        <taxon>Bacillales</taxon>
        <taxon>Bacillaceae</taxon>
        <taxon>Oceanobacillus</taxon>
    </lineage>
</organism>
<accession>A0A498DK28</accession>
<name>A0A498DK28_9BACI</name>
<evidence type="ECO:0000313" key="2">
    <source>
        <dbReference type="Proteomes" id="UP000270219"/>
    </source>
</evidence>
<proteinExistence type="predicted"/>
<dbReference type="AlphaFoldDB" id="A0A498DK28"/>
<dbReference type="RefSeq" id="WP_121524142.1">
    <property type="nucleotide sequence ID" value="NZ_RCHR01000005.1"/>
</dbReference>
<sequence length="308" mass="35428">MKDKDIKMYTAFGLNISSIYDLPELYLTNKTTPDITIIKQDLTKQWAQFSEPNRYFYVSEKLCLFQVPEVAIFKIENGNTISVSPYPNTHDDQIRLYLLGTCMGAILMQRNILPLHGSAIAINGKAYAIVGDSGAGKSTLASAFLKRGYQLLSDDVIALTLNEREIPIVTPSYPQQKLWQESLNHFGMESQKLRPIIERETKFAVPVKSQFISRPMPLAGVIELTKKESGQTEIMPIQDLERLHKIFTHTYRNFLIQRFGIMEWHFNTSAKMVNKLDFFQIRRPESHFTAYELVDLILMNVQKEEKVI</sequence>
<dbReference type="EMBL" id="RCHR01000005">
    <property type="protein sequence ID" value="RLL42775.1"/>
    <property type="molecule type" value="Genomic_DNA"/>
</dbReference>
<dbReference type="SUPFAM" id="SSF53795">
    <property type="entry name" value="PEP carboxykinase-like"/>
    <property type="match status" value="1"/>
</dbReference>
<dbReference type="Gene3D" id="3.40.50.300">
    <property type="entry name" value="P-loop containing nucleotide triphosphate hydrolases"/>
    <property type="match status" value="1"/>
</dbReference>
<keyword evidence="2" id="KW-1185">Reference proteome</keyword>
<comment type="caution">
    <text evidence="1">The sequence shown here is derived from an EMBL/GenBank/DDBJ whole genome shotgun (WGS) entry which is preliminary data.</text>
</comment>
<reference evidence="1 2" key="1">
    <citation type="submission" date="2018-10" db="EMBL/GenBank/DDBJ databases">
        <title>Oceanobacillus sp. YLB-02 draft genome.</title>
        <authorList>
            <person name="Yu L."/>
        </authorList>
    </citation>
    <scope>NUCLEOTIDE SEQUENCE [LARGE SCALE GENOMIC DNA]</scope>
    <source>
        <strain evidence="1 2">YLB-02</strain>
    </source>
</reference>
<gene>
    <name evidence="1" type="ORF">D8M04_14580</name>
</gene>
<dbReference type="InterPro" id="IPR027417">
    <property type="entry name" value="P-loop_NTPase"/>
</dbReference>
<evidence type="ECO:0000313" key="1">
    <source>
        <dbReference type="EMBL" id="RLL42775.1"/>
    </source>
</evidence>
<protein>
    <submittedName>
        <fullName evidence="1">Aldolase</fullName>
    </submittedName>
</protein>
<dbReference type="Proteomes" id="UP000270219">
    <property type="component" value="Unassembled WGS sequence"/>
</dbReference>
<dbReference type="OrthoDB" id="5430844at2"/>